<dbReference type="AlphaFoldDB" id="A0A0H3CS57"/>
<evidence type="ECO:0000313" key="4">
    <source>
        <dbReference type="Proteomes" id="UP000002363"/>
    </source>
</evidence>
<dbReference type="PATRIC" id="fig|716541.4.peg.101"/>
<keyword evidence="3" id="KW-0614">Plasmid</keyword>
<feature type="domain" description="ChrB N-terminal" evidence="2">
    <location>
        <begin position="18"/>
        <end position="143"/>
    </location>
</feature>
<gene>
    <name evidence="3" type="ordered locus">ECL_A119</name>
</gene>
<reference evidence="3 4" key="1">
    <citation type="journal article" date="2010" name="J. Bacteriol.">
        <title>Complete genome sequence of Enterobacter cloacae subsp. cloacae type strain ATCC 13047.</title>
        <authorList>
            <person name="Ren Y."/>
            <person name="Ren Y."/>
            <person name="Zhou Z."/>
            <person name="Guo X."/>
            <person name="Li Y."/>
            <person name="Feng L."/>
            <person name="Wang L."/>
        </authorList>
    </citation>
    <scope>NUCLEOTIDE SEQUENCE [LARGE SCALE GENOMIC DNA]</scope>
    <source>
        <strain evidence="4">ATCC 13047 / DSM 30054 / NBRC 13535 / NCTC 10005 / WDCM 00083 / NCDC 279-56</strain>
        <plasmid evidence="3">pECL_A</plasmid>
    </source>
</reference>
<geneLocation type="plasmid" evidence="3 4">
    <name>pECL_A</name>
</geneLocation>
<feature type="domain" description="ChrB C-terminal" evidence="1">
    <location>
        <begin position="177"/>
        <end position="304"/>
    </location>
</feature>
<dbReference type="KEGG" id="enc:ECL_A119"/>
<dbReference type="RefSeq" id="WP_004196334.1">
    <property type="nucleotide sequence ID" value="NC_014107.1"/>
</dbReference>
<dbReference type="InterPro" id="IPR018634">
    <property type="entry name" value="ChrB_C"/>
</dbReference>
<keyword evidence="4" id="KW-1185">Reference proteome</keyword>
<evidence type="ECO:0000259" key="2">
    <source>
        <dbReference type="Pfam" id="PF20229"/>
    </source>
</evidence>
<dbReference type="HOGENOM" id="CLU_079058_0_0_6"/>
<name>A0A0H3CS57_ENTCC</name>
<evidence type="ECO:0000259" key="1">
    <source>
        <dbReference type="Pfam" id="PF09828"/>
    </source>
</evidence>
<dbReference type="Proteomes" id="UP000002363">
    <property type="component" value="Plasmid pECL_A"/>
</dbReference>
<accession>A0A0H3CS57</accession>
<protein>
    <submittedName>
        <fullName evidence="3">Chromate resistance protein</fullName>
    </submittedName>
</protein>
<dbReference type="EnsemblBacteria" id="ADF64806">
    <property type="protein sequence ID" value="ADF64806"/>
    <property type="gene ID" value="ECL_A119"/>
</dbReference>
<dbReference type="InterPro" id="IPR046858">
    <property type="entry name" value="ChrB_N"/>
</dbReference>
<proteinExistence type="predicted"/>
<dbReference type="EMBL" id="CP001919">
    <property type="protein sequence ID" value="ADF64806.1"/>
    <property type="molecule type" value="Genomic_DNA"/>
</dbReference>
<dbReference type="OrthoDB" id="6605953at2"/>
<dbReference type="eggNOG" id="COG4275">
    <property type="taxonomic scope" value="Bacteria"/>
</dbReference>
<dbReference type="Pfam" id="PF09828">
    <property type="entry name" value="ChrB_C"/>
    <property type="match status" value="1"/>
</dbReference>
<dbReference type="Pfam" id="PF20229">
    <property type="entry name" value="ChrB_N"/>
    <property type="match status" value="1"/>
</dbReference>
<evidence type="ECO:0000313" key="3">
    <source>
        <dbReference type="EMBL" id="ADF64806.1"/>
    </source>
</evidence>
<sequence>MKLHILILTLPTEQATLRMRVWRALKNTGAAMLRDGVYLLPEAQQSHEIFNEMSREISGEGGTAFVFDAETSDEEKIRPLFDRSQQYLILMESLQVCKNDLNEETAVSQLKMVRKLRRELDRIVAIDFFPGEAQAQAIFALSELEAGINRFISPGEPHAVSGLLTRLKPEDFHNRIWATRRRPWIDRLASAWLIRRFIDQDAQFLWLKDGNDCPEEAVGFDFDGATFSHIDNRVTFEVLMVRFGLTGDALNGLGMLVHYLDVGGVQPPEAAGVESVLAGLRESITDDDTLLTAACSLFDGLLTTFEMRSGHDEQNGVADAGRGKR</sequence>
<organism evidence="3 4">
    <name type="scientific">Enterobacter cloacae subsp. cloacae (strain ATCC 13047 / DSM 30054 / NBRC 13535 / NCTC 10005 / WDCM 00083 / NCDC 279-56)</name>
    <dbReference type="NCBI Taxonomy" id="716541"/>
    <lineage>
        <taxon>Bacteria</taxon>
        <taxon>Pseudomonadati</taxon>
        <taxon>Pseudomonadota</taxon>
        <taxon>Gammaproteobacteria</taxon>
        <taxon>Enterobacterales</taxon>
        <taxon>Enterobacteriaceae</taxon>
        <taxon>Enterobacter</taxon>
        <taxon>Enterobacter cloacae complex</taxon>
    </lineage>
</organism>